<dbReference type="Gene3D" id="3.40.50.720">
    <property type="entry name" value="NAD(P)-binding Rossmann-like Domain"/>
    <property type="match status" value="1"/>
</dbReference>
<dbReference type="GO" id="GO:0008442">
    <property type="term" value="F:3-hydroxyisobutyrate dehydrogenase activity"/>
    <property type="evidence" value="ECO:0007669"/>
    <property type="project" value="UniProtKB-EC"/>
</dbReference>
<comment type="pathway">
    <text evidence="6">Amino-acid degradation; L-valine degradation.</text>
</comment>
<evidence type="ECO:0000313" key="10">
    <source>
        <dbReference type="Proteomes" id="UP000787472"/>
    </source>
</evidence>
<dbReference type="GO" id="GO:0051287">
    <property type="term" value="F:NAD binding"/>
    <property type="evidence" value="ECO:0007669"/>
    <property type="project" value="InterPro"/>
</dbReference>
<sequence>MSKTVAFIGLGNMGGGMAANLVKAGFKVNAFDLMAANLKAAAEAGCTPVECAKAAVKGVDYVVSMLPNGAIVESVYLGASGNGDASEPLLDYIPKSALILDCSTVAPANSRRVGAEADKRGMQFVDAPVSGGVAAAAAGTLAFMVGGSESNFDAAKPVLNAMGANVFRAGDVGAGQVAKICNNMLLAIHMTGTAEALQLGMDNGLDPKVLSDIMLKSSGCNWSLEKYNPVPGVMDNVPSSNDYQPGFMVDLMLKDLSLAMEASVGSQSSIPMGTAARNLFNLHKNSGEEDKGLKDFSSIQQFYAKPAP</sequence>
<organism evidence="9 10">
    <name type="scientific">Pseudomaricurvus hydrocarbonicus</name>
    <dbReference type="NCBI Taxonomy" id="1470433"/>
    <lineage>
        <taxon>Bacteria</taxon>
        <taxon>Pseudomonadati</taxon>
        <taxon>Pseudomonadota</taxon>
        <taxon>Gammaproteobacteria</taxon>
        <taxon>Cellvibrionales</taxon>
        <taxon>Cellvibrionaceae</taxon>
        <taxon>Pseudomaricurvus</taxon>
    </lineage>
</organism>
<dbReference type="FunFam" id="1.10.1040.10:FF:000006">
    <property type="entry name" value="3-hydroxyisobutyrate dehydrogenase"/>
    <property type="match status" value="1"/>
</dbReference>
<protein>
    <recommendedName>
        <fullName evidence="6">3-hydroxyisobutyrate dehydrogenase</fullName>
        <shortName evidence="6">HIBADH</shortName>
        <ecNumber evidence="6">1.1.1.31</ecNumber>
    </recommendedName>
</protein>
<dbReference type="PANTHER" id="PTHR22981:SF7">
    <property type="entry name" value="3-HYDROXYISOBUTYRATE DEHYDROGENASE, MITOCHONDRIAL"/>
    <property type="match status" value="1"/>
</dbReference>
<evidence type="ECO:0000256" key="1">
    <source>
        <dbReference type="ARBA" id="ARBA00009080"/>
    </source>
</evidence>
<keyword evidence="3 6" id="KW-0560">Oxidoreductase</keyword>
<dbReference type="InterPro" id="IPR002204">
    <property type="entry name" value="3-OH-isobutyrate_DH-rel_CS"/>
</dbReference>
<dbReference type="PIRSF" id="PIRSF000103">
    <property type="entry name" value="HIBADH"/>
    <property type="match status" value="1"/>
</dbReference>
<dbReference type="SUPFAM" id="SSF48179">
    <property type="entry name" value="6-phosphogluconate dehydrogenase C-terminal domain-like"/>
    <property type="match status" value="1"/>
</dbReference>
<dbReference type="SUPFAM" id="SSF51735">
    <property type="entry name" value="NAD(P)-binding Rossmann-fold domains"/>
    <property type="match status" value="1"/>
</dbReference>
<proteinExistence type="inferred from homology"/>
<accession>A0A9E5MPW4</accession>
<gene>
    <name evidence="9" type="primary">mmsB</name>
    <name evidence="9" type="ORF">G8770_21600</name>
</gene>
<dbReference type="InterPro" id="IPR036291">
    <property type="entry name" value="NAD(P)-bd_dom_sf"/>
</dbReference>
<evidence type="ECO:0000256" key="2">
    <source>
        <dbReference type="ARBA" id="ARBA00022456"/>
    </source>
</evidence>
<dbReference type="InterPro" id="IPR008927">
    <property type="entry name" value="6-PGluconate_DH-like_C_sf"/>
</dbReference>
<dbReference type="EMBL" id="JAAONZ010000025">
    <property type="protein sequence ID" value="NHO68153.1"/>
    <property type="molecule type" value="Genomic_DNA"/>
</dbReference>
<name>A0A9E5MPW4_9GAMM</name>
<comment type="caution">
    <text evidence="9">The sequence shown here is derived from an EMBL/GenBank/DDBJ whole genome shotgun (WGS) entry which is preliminary data.</text>
</comment>
<comment type="catalytic activity">
    <reaction evidence="6">
        <text>3-hydroxy-2-methylpropanoate + NAD(+) = 2-methyl-3-oxopropanoate + NADH + H(+)</text>
        <dbReference type="Rhea" id="RHEA:17681"/>
        <dbReference type="ChEBI" id="CHEBI:11805"/>
        <dbReference type="ChEBI" id="CHEBI:15378"/>
        <dbReference type="ChEBI" id="CHEBI:57540"/>
        <dbReference type="ChEBI" id="CHEBI:57700"/>
        <dbReference type="ChEBI" id="CHEBI:57945"/>
        <dbReference type="EC" id="1.1.1.31"/>
    </reaction>
</comment>
<dbReference type="GO" id="GO:0050661">
    <property type="term" value="F:NADP binding"/>
    <property type="evidence" value="ECO:0007669"/>
    <property type="project" value="InterPro"/>
</dbReference>
<evidence type="ECO:0000259" key="8">
    <source>
        <dbReference type="Pfam" id="PF14833"/>
    </source>
</evidence>
<dbReference type="InterPro" id="IPR011548">
    <property type="entry name" value="HIBADH"/>
</dbReference>
<dbReference type="InterPro" id="IPR029154">
    <property type="entry name" value="HIBADH-like_NADP-bd"/>
</dbReference>
<feature type="domain" description="6-phosphogluconate dehydrogenase NADP-binding" evidence="7">
    <location>
        <begin position="4"/>
        <end position="168"/>
    </location>
</feature>
<evidence type="ECO:0000256" key="6">
    <source>
        <dbReference type="RuleBase" id="RU910714"/>
    </source>
</evidence>
<dbReference type="EC" id="1.1.1.31" evidence="6"/>
<dbReference type="InterPro" id="IPR006115">
    <property type="entry name" value="6PGDH_NADP-bd"/>
</dbReference>
<evidence type="ECO:0000256" key="5">
    <source>
        <dbReference type="PIRSR" id="PIRSR000103-1"/>
    </source>
</evidence>
<evidence type="ECO:0000256" key="4">
    <source>
        <dbReference type="ARBA" id="ARBA00023027"/>
    </source>
</evidence>
<dbReference type="Pfam" id="PF14833">
    <property type="entry name" value="NAD_binding_11"/>
    <property type="match status" value="1"/>
</dbReference>
<dbReference type="Proteomes" id="UP000787472">
    <property type="component" value="Unassembled WGS sequence"/>
</dbReference>
<dbReference type="PROSITE" id="PS00895">
    <property type="entry name" value="3_HYDROXYISOBUT_DH"/>
    <property type="match status" value="1"/>
</dbReference>
<evidence type="ECO:0000259" key="7">
    <source>
        <dbReference type="Pfam" id="PF03446"/>
    </source>
</evidence>
<evidence type="ECO:0000256" key="3">
    <source>
        <dbReference type="ARBA" id="ARBA00023002"/>
    </source>
</evidence>
<dbReference type="GO" id="GO:0009083">
    <property type="term" value="P:branched-chain amino acid catabolic process"/>
    <property type="evidence" value="ECO:0007669"/>
    <property type="project" value="UniProtKB-KW"/>
</dbReference>
<keyword evidence="10" id="KW-1185">Reference proteome</keyword>
<feature type="active site" evidence="5">
    <location>
        <position position="179"/>
    </location>
</feature>
<dbReference type="Pfam" id="PF03446">
    <property type="entry name" value="NAD_binding_2"/>
    <property type="match status" value="1"/>
</dbReference>
<feature type="domain" description="3-hydroxyisobutyrate dehydrogenase-like NAD-binding" evidence="8">
    <location>
        <begin position="173"/>
        <end position="292"/>
    </location>
</feature>
<dbReference type="PANTHER" id="PTHR22981">
    <property type="entry name" value="3-HYDROXYISOBUTYRATE DEHYDROGENASE-RELATED"/>
    <property type="match status" value="1"/>
</dbReference>
<dbReference type="InterPro" id="IPR013328">
    <property type="entry name" value="6PGD_dom2"/>
</dbReference>
<reference evidence="9" key="1">
    <citation type="submission" date="2020-03" db="EMBL/GenBank/DDBJ databases">
        <authorList>
            <person name="Guo F."/>
        </authorList>
    </citation>
    <scope>NUCLEOTIDE SEQUENCE</scope>
    <source>
        <strain evidence="9">JCM 30134</strain>
    </source>
</reference>
<dbReference type="NCBIfam" id="TIGR01692">
    <property type="entry name" value="HIBADH"/>
    <property type="match status" value="1"/>
</dbReference>
<dbReference type="AlphaFoldDB" id="A0A9E5MPW4"/>
<keyword evidence="4 6" id="KW-0520">NAD</keyword>
<comment type="similarity">
    <text evidence="1 6">Belongs to the HIBADH-related family.</text>
</comment>
<dbReference type="InterPro" id="IPR015815">
    <property type="entry name" value="HIBADH-related"/>
</dbReference>
<dbReference type="Gene3D" id="1.10.1040.10">
    <property type="entry name" value="N-(1-d-carboxylethyl)-l-norvaline Dehydrogenase, domain 2"/>
    <property type="match status" value="1"/>
</dbReference>
<dbReference type="RefSeq" id="WP_167191883.1">
    <property type="nucleotide sequence ID" value="NZ_JAAONZ010000025.1"/>
</dbReference>
<evidence type="ECO:0000313" key="9">
    <source>
        <dbReference type="EMBL" id="NHO68153.1"/>
    </source>
</evidence>
<keyword evidence="2 6" id="KW-0101">Branched-chain amino acid catabolism</keyword>